<feature type="compositionally biased region" description="Polar residues" evidence="1">
    <location>
        <begin position="233"/>
        <end position="246"/>
    </location>
</feature>
<feature type="domain" description="Protein kinase" evidence="2">
    <location>
        <begin position="11"/>
        <end position="364"/>
    </location>
</feature>
<dbReference type="PROSITE" id="PS50011">
    <property type="entry name" value="PROTEIN_KINASE_DOM"/>
    <property type="match status" value="1"/>
</dbReference>
<feature type="compositionally biased region" description="Acidic residues" evidence="1">
    <location>
        <begin position="279"/>
        <end position="292"/>
    </location>
</feature>
<dbReference type="InterPro" id="IPR000719">
    <property type="entry name" value="Prot_kinase_dom"/>
</dbReference>
<dbReference type="SMART" id="SM00220">
    <property type="entry name" value="S_TKc"/>
    <property type="match status" value="1"/>
</dbReference>
<reference evidence="3" key="1">
    <citation type="journal article" date="2020" name="Stud. Mycol.">
        <title>101 Dothideomycetes genomes: a test case for predicting lifestyles and emergence of pathogens.</title>
        <authorList>
            <person name="Haridas S."/>
            <person name="Albert R."/>
            <person name="Binder M."/>
            <person name="Bloem J."/>
            <person name="Labutti K."/>
            <person name="Salamov A."/>
            <person name="Andreopoulos B."/>
            <person name="Baker S."/>
            <person name="Barry K."/>
            <person name="Bills G."/>
            <person name="Bluhm B."/>
            <person name="Cannon C."/>
            <person name="Castanera R."/>
            <person name="Culley D."/>
            <person name="Daum C."/>
            <person name="Ezra D."/>
            <person name="Gonzalez J."/>
            <person name="Henrissat B."/>
            <person name="Kuo A."/>
            <person name="Liang C."/>
            <person name="Lipzen A."/>
            <person name="Lutzoni F."/>
            <person name="Magnuson J."/>
            <person name="Mondo S."/>
            <person name="Nolan M."/>
            <person name="Ohm R."/>
            <person name="Pangilinan J."/>
            <person name="Park H.-J."/>
            <person name="Ramirez L."/>
            <person name="Alfaro M."/>
            <person name="Sun H."/>
            <person name="Tritt A."/>
            <person name="Yoshinaga Y."/>
            <person name="Zwiers L.-H."/>
            <person name="Turgeon B."/>
            <person name="Goodwin S."/>
            <person name="Spatafora J."/>
            <person name="Crous P."/>
            <person name="Grigoriev I."/>
        </authorList>
    </citation>
    <scope>NUCLEOTIDE SEQUENCE</scope>
    <source>
        <strain evidence="3">CBS 116005</strain>
    </source>
</reference>
<proteinExistence type="predicted"/>
<gene>
    <name evidence="3" type="ORF">EJ03DRAFT_375944</name>
</gene>
<feature type="region of interest" description="Disordered" evidence="1">
    <location>
        <begin position="217"/>
        <end position="246"/>
    </location>
</feature>
<sequence>MDTLQKAKSCNYLIRKLGSGEYADAYLSLPKSTTQQATEDYASDRQTKSNIVRTLRANLQVTKMPTQKAADQTDIDREVEVLTYLQSKHRHPNIVELIDTDHTSNERKRWYTMRPVCSGGNIETLCNEDFQGRLTAGLVWHIAYQLVSVLLYLHFGSYEASTDAKADWPFITHGDINPGNMLFHFPSAASPARTGNYPNLVLIDLGKSCFIEKNKAAGTPTKSEQNAHPKPPSTNDTNITDEAQTSRTGDVSNTLYWLTSLEQSIDSDDSVKNSGSESNDSDDEQHDSENEDGPFGRALLELEKLEERRPNEVYVALREFLKLAAVMREKLFEDLEEGMLEFFGADREVVTDQELESVVPVLKE</sequence>
<dbReference type="AlphaFoldDB" id="A0A6G1L3Y7"/>
<accession>A0A6G1L3Y7</accession>
<dbReference type="Gene3D" id="3.30.200.20">
    <property type="entry name" value="Phosphorylase Kinase, domain 1"/>
    <property type="match status" value="1"/>
</dbReference>
<evidence type="ECO:0000313" key="4">
    <source>
        <dbReference type="Proteomes" id="UP000799436"/>
    </source>
</evidence>
<dbReference type="PANTHER" id="PTHR24359:SF1">
    <property type="entry name" value="INHIBITOR OF NUCLEAR FACTOR KAPPA-B KINASE EPSILON SUBUNIT HOMOLOG 1-RELATED"/>
    <property type="match status" value="1"/>
</dbReference>
<evidence type="ECO:0000313" key="3">
    <source>
        <dbReference type="EMBL" id="KAF2767643.1"/>
    </source>
</evidence>
<dbReference type="Proteomes" id="UP000799436">
    <property type="component" value="Unassembled WGS sequence"/>
</dbReference>
<organism evidence="3 4">
    <name type="scientific">Teratosphaeria nubilosa</name>
    <dbReference type="NCBI Taxonomy" id="161662"/>
    <lineage>
        <taxon>Eukaryota</taxon>
        <taxon>Fungi</taxon>
        <taxon>Dikarya</taxon>
        <taxon>Ascomycota</taxon>
        <taxon>Pezizomycotina</taxon>
        <taxon>Dothideomycetes</taxon>
        <taxon>Dothideomycetidae</taxon>
        <taxon>Mycosphaerellales</taxon>
        <taxon>Teratosphaeriaceae</taxon>
        <taxon>Teratosphaeria</taxon>
    </lineage>
</organism>
<evidence type="ECO:0000259" key="2">
    <source>
        <dbReference type="PROSITE" id="PS50011"/>
    </source>
</evidence>
<keyword evidence="4" id="KW-1185">Reference proteome</keyword>
<name>A0A6G1L3Y7_9PEZI</name>
<dbReference type="PANTHER" id="PTHR24359">
    <property type="entry name" value="SERINE/THREONINE-PROTEIN KINASE SBK1"/>
    <property type="match status" value="1"/>
</dbReference>
<feature type="region of interest" description="Disordered" evidence="1">
    <location>
        <begin position="266"/>
        <end position="294"/>
    </location>
</feature>
<dbReference type="GO" id="GO:0004674">
    <property type="term" value="F:protein serine/threonine kinase activity"/>
    <property type="evidence" value="ECO:0007669"/>
    <property type="project" value="TreeGrafter"/>
</dbReference>
<dbReference type="GO" id="GO:0005524">
    <property type="term" value="F:ATP binding"/>
    <property type="evidence" value="ECO:0007669"/>
    <property type="project" value="InterPro"/>
</dbReference>
<evidence type="ECO:0000256" key="1">
    <source>
        <dbReference type="SAM" id="MobiDB-lite"/>
    </source>
</evidence>
<dbReference type="Gene3D" id="1.10.510.10">
    <property type="entry name" value="Transferase(Phosphotransferase) domain 1"/>
    <property type="match status" value="1"/>
</dbReference>
<dbReference type="InterPro" id="IPR011009">
    <property type="entry name" value="Kinase-like_dom_sf"/>
</dbReference>
<dbReference type="SUPFAM" id="SSF56112">
    <property type="entry name" value="Protein kinase-like (PK-like)"/>
    <property type="match status" value="1"/>
</dbReference>
<dbReference type="EMBL" id="ML995853">
    <property type="protein sequence ID" value="KAF2767643.1"/>
    <property type="molecule type" value="Genomic_DNA"/>
</dbReference>
<protein>
    <recommendedName>
        <fullName evidence="2">Protein kinase domain-containing protein</fullName>
    </recommendedName>
</protein>